<evidence type="ECO:0000313" key="3">
    <source>
        <dbReference type="EMBL" id="BAX98141.1"/>
    </source>
</evidence>
<dbReference type="InterPro" id="IPR038717">
    <property type="entry name" value="Tc1-like_DDE_dom"/>
</dbReference>
<dbReference type="SUPFAM" id="SSF46689">
    <property type="entry name" value="Homeodomain-like"/>
    <property type="match status" value="1"/>
</dbReference>
<feature type="region of interest" description="Disordered" evidence="1">
    <location>
        <begin position="288"/>
        <end position="311"/>
    </location>
</feature>
<dbReference type="PANTHER" id="PTHR30347">
    <property type="entry name" value="POTASSIUM CHANNEL RELATED"/>
    <property type="match status" value="1"/>
</dbReference>
<reference evidence="3 4" key="2">
    <citation type="journal article" date="2017" name="Int. J. Syst. Evol. Microbiol.">
        <title>Mycobacterium stephanolepidis sp. nov., a rapidly growing species related to Mycobacterium chelonae, isolated from marine teleost fish, Stephanolepis cirrhifer.</title>
        <authorList>
            <person name="Fukano H."/>
            <person name="Wada S."/>
            <person name="Kurata O."/>
            <person name="Katayama K."/>
            <person name="Fujiwara N."/>
            <person name="Hoshino Y."/>
        </authorList>
    </citation>
    <scope>NUCLEOTIDE SEQUENCE [LARGE SCALE GENOMIC DNA]</scope>
    <source>
        <strain evidence="3 4">NJB0901</strain>
    </source>
</reference>
<reference evidence="4" key="1">
    <citation type="journal article" date="2017" name="Genome Announc.">
        <title>Complete Genome Sequence of Mycobacterium stephanolepidis.</title>
        <authorList>
            <person name="Fukano H."/>
            <person name="Yoshida M."/>
            <person name="Katayama Y."/>
            <person name="Omatsu T."/>
            <person name="Mizutani T."/>
            <person name="Kurata O."/>
            <person name="Wada S."/>
            <person name="Hoshino Y."/>
        </authorList>
    </citation>
    <scope>NUCLEOTIDE SEQUENCE [LARGE SCALE GENOMIC DNA]</scope>
    <source>
        <strain evidence="4">NJB0901</strain>
    </source>
</reference>
<dbReference type="InterPro" id="IPR047655">
    <property type="entry name" value="Transpos_IS630-like"/>
</dbReference>
<name>A0A1Z4EYX4_9MYCO</name>
<dbReference type="AlphaFoldDB" id="A0A1Z4EYX4"/>
<dbReference type="PANTHER" id="PTHR30347:SF1">
    <property type="entry name" value="MECHANOSENSITIVE CHANNEL MSCK"/>
    <property type="match status" value="1"/>
</dbReference>
<sequence length="429" mass="48423">MSLTRSSTVMAGLAQRARIVLLAADGVSNTEIASRTGVSRPTVISWRARYGESGIVGLVDLARSGRSRTLDHGEIVSATLRPSPATLGVTHRSSRLLADHLGISFSAVAKAWREYGVAPWRVETFKFSTDPELVAKVTDVVGLYLAPPENAVVLCIDEKSQIRALDRRAPMLPMQIGMPERRTHDYVRHGTTTLFAALEVATGKVTEVCKPRHRHQEFLAFLRHLARAYPDQELHLVMDNYAAHKKTEVRDWLAQNPRIKTYFTPTSASWMNLVEVWFGVHRTPRHPPWRLRQRPRSDHRNPHLHQRLEPSRASVCLDQNHRSNPQKSRTSTDFKHAPLGSSQILHDCLWFSCRGANRFSGFQYCPSRRPSPHSRRCCAPSRFAPTTPVHGYRCGLSATARACRWGSTARAITRWKTLVCCPHSLSWRS</sequence>
<evidence type="ECO:0000256" key="1">
    <source>
        <dbReference type="SAM" id="MobiDB-lite"/>
    </source>
</evidence>
<organism evidence="3 4">
    <name type="scientific">[Mycobacterium] stephanolepidis</name>
    <dbReference type="NCBI Taxonomy" id="1520670"/>
    <lineage>
        <taxon>Bacteria</taxon>
        <taxon>Bacillati</taxon>
        <taxon>Actinomycetota</taxon>
        <taxon>Actinomycetes</taxon>
        <taxon>Mycobacteriales</taxon>
        <taxon>Mycobacteriaceae</taxon>
        <taxon>Mycobacteroides</taxon>
    </lineage>
</organism>
<gene>
    <name evidence="3" type="ORF">MSTE_02832</name>
</gene>
<protein>
    <submittedName>
        <fullName evidence="3">IS630 family transposase</fullName>
    </submittedName>
</protein>
<dbReference type="KEGG" id="mste:MSTE_02832"/>
<dbReference type="InterPro" id="IPR009057">
    <property type="entry name" value="Homeodomain-like_sf"/>
</dbReference>
<dbReference type="NCBIfam" id="NF033545">
    <property type="entry name" value="transpos_IS630"/>
    <property type="match status" value="1"/>
</dbReference>
<dbReference type="EMBL" id="AP018165">
    <property type="protein sequence ID" value="BAX98141.1"/>
    <property type="molecule type" value="Genomic_DNA"/>
</dbReference>
<keyword evidence="4" id="KW-1185">Reference proteome</keyword>
<dbReference type="Pfam" id="PF13358">
    <property type="entry name" value="DDE_3"/>
    <property type="match status" value="1"/>
</dbReference>
<accession>A0A1Z4EYX4</accession>
<evidence type="ECO:0000313" key="4">
    <source>
        <dbReference type="Proteomes" id="UP000217954"/>
    </source>
</evidence>
<evidence type="ECO:0000259" key="2">
    <source>
        <dbReference type="Pfam" id="PF13358"/>
    </source>
</evidence>
<dbReference type="Proteomes" id="UP000217954">
    <property type="component" value="Chromosome"/>
</dbReference>
<feature type="domain" description="Tc1-like transposase DDE" evidence="2">
    <location>
        <begin position="153"/>
        <end position="281"/>
    </location>
</feature>
<feature type="compositionally biased region" description="Basic and acidic residues" evidence="1">
    <location>
        <begin position="295"/>
        <end position="310"/>
    </location>
</feature>
<proteinExistence type="predicted"/>
<dbReference type="Pfam" id="PF13551">
    <property type="entry name" value="HTH_29"/>
    <property type="match status" value="1"/>
</dbReference>
<dbReference type="InterPro" id="IPR052702">
    <property type="entry name" value="MscS-like_channel"/>
</dbReference>